<proteinExistence type="predicted"/>
<comment type="caution">
    <text evidence="1">The sequence shown here is derived from an EMBL/GenBank/DDBJ whole genome shotgun (WGS) entry which is preliminary data.</text>
</comment>
<evidence type="ECO:0000313" key="2">
    <source>
        <dbReference type="Proteomes" id="UP000522163"/>
    </source>
</evidence>
<name>A0A7W9SFM1_9FIRM</name>
<dbReference type="Proteomes" id="UP000522163">
    <property type="component" value="Unassembled WGS sequence"/>
</dbReference>
<accession>A0A7W9SFM1</accession>
<gene>
    <name evidence="1" type="ORF">HNQ46_000509</name>
</gene>
<dbReference type="AlphaFoldDB" id="A0A7W9SFM1"/>
<protein>
    <submittedName>
        <fullName evidence="1">Uncharacterized protein</fullName>
    </submittedName>
</protein>
<reference evidence="1 2" key="1">
    <citation type="submission" date="2020-08" db="EMBL/GenBank/DDBJ databases">
        <title>Genomic Encyclopedia of Type Strains, Phase IV (KMG-IV): sequencing the most valuable type-strain genomes for metagenomic binning, comparative biology and taxonomic classification.</title>
        <authorList>
            <person name="Goeker M."/>
        </authorList>
    </citation>
    <scope>NUCLEOTIDE SEQUENCE [LARGE SCALE GENOMIC DNA]</scope>
    <source>
        <strain evidence="1 2">DSM 17245</strain>
    </source>
</reference>
<sequence length="34" mass="3777">MEEKEESNLSDVAFMSLPAIKLGKLAINKELSLQ</sequence>
<dbReference type="EMBL" id="JACHHH010000002">
    <property type="protein sequence ID" value="MBB6040546.1"/>
    <property type="molecule type" value="Genomic_DNA"/>
</dbReference>
<organism evidence="1 2">
    <name type="scientific">Oribacterium sinus</name>
    <dbReference type="NCBI Taxonomy" id="237576"/>
    <lineage>
        <taxon>Bacteria</taxon>
        <taxon>Bacillati</taxon>
        <taxon>Bacillota</taxon>
        <taxon>Clostridia</taxon>
        <taxon>Lachnospirales</taxon>
        <taxon>Lachnospiraceae</taxon>
        <taxon>Oribacterium</taxon>
    </lineage>
</organism>
<evidence type="ECO:0000313" key="1">
    <source>
        <dbReference type="EMBL" id="MBB6040546.1"/>
    </source>
</evidence>